<comment type="catalytic activity">
    <reaction evidence="1">
        <text>ATP + protein L-histidine = ADP + protein N-phospho-L-histidine.</text>
        <dbReference type="EC" id="2.7.13.3"/>
    </reaction>
</comment>
<dbReference type="InParanoid" id="M0DHA8"/>
<dbReference type="InterPro" id="IPR013656">
    <property type="entry name" value="PAS_4"/>
</dbReference>
<dbReference type="PANTHER" id="PTHR43711:SF1">
    <property type="entry name" value="HISTIDINE KINASE 1"/>
    <property type="match status" value="1"/>
</dbReference>
<evidence type="ECO:0000313" key="11">
    <source>
        <dbReference type="Proteomes" id="UP000011513"/>
    </source>
</evidence>
<proteinExistence type="predicted"/>
<dbReference type="InterPro" id="IPR005467">
    <property type="entry name" value="His_kinase_dom"/>
</dbReference>
<feature type="domain" description="PAC" evidence="9">
    <location>
        <begin position="260"/>
        <end position="317"/>
    </location>
</feature>
<dbReference type="PRINTS" id="PR00344">
    <property type="entry name" value="BCTRLSENSOR"/>
</dbReference>
<evidence type="ECO:0000256" key="6">
    <source>
        <dbReference type="ARBA" id="ARBA00023012"/>
    </source>
</evidence>
<dbReference type="InterPro" id="IPR003661">
    <property type="entry name" value="HisK_dim/P_dom"/>
</dbReference>
<dbReference type="PROSITE" id="PS50113">
    <property type="entry name" value="PAC"/>
    <property type="match status" value="1"/>
</dbReference>
<evidence type="ECO:0000256" key="1">
    <source>
        <dbReference type="ARBA" id="ARBA00000085"/>
    </source>
</evidence>
<dbReference type="InterPro" id="IPR000700">
    <property type="entry name" value="PAS-assoc_C"/>
</dbReference>
<dbReference type="GO" id="GO:0000155">
    <property type="term" value="F:phosphorelay sensor kinase activity"/>
    <property type="evidence" value="ECO:0007669"/>
    <property type="project" value="InterPro"/>
</dbReference>
<keyword evidence="5" id="KW-0418">Kinase</keyword>
<keyword evidence="3" id="KW-0597">Phosphoprotein</keyword>
<dbReference type="CDD" id="cd00075">
    <property type="entry name" value="HATPase"/>
    <property type="match status" value="1"/>
</dbReference>
<dbReference type="EC" id="2.7.13.3" evidence="2"/>
<evidence type="ECO:0000256" key="2">
    <source>
        <dbReference type="ARBA" id="ARBA00012438"/>
    </source>
</evidence>
<dbReference type="eggNOG" id="arCOG02387">
    <property type="taxonomic scope" value="Archaea"/>
</dbReference>
<dbReference type="CDD" id="cd00082">
    <property type="entry name" value="HisKA"/>
    <property type="match status" value="1"/>
</dbReference>
<dbReference type="PANTHER" id="PTHR43711">
    <property type="entry name" value="TWO-COMPONENT HISTIDINE KINASE"/>
    <property type="match status" value="1"/>
</dbReference>
<feature type="region of interest" description="Disordered" evidence="7">
    <location>
        <begin position="1"/>
        <end position="29"/>
    </location>
</feature>
<dbReference type="OrthoDB" id="8127at2157"/>
<keyword evidence="11" id="KW-1185">Reference proteome</keyword>
<dbReference type="eggNOG" id="arCOG02360">
    <property type="taxonomic scope" value="Archaea"/>
</dbReference>
<feature type="compositionally biased region" description="Polar residues" evidence="7">
    <location>
        <begin position="442"/>
        <end position="454"/>
    </location>
</feature>
<dbReference type="SUPFAM" id="SSF55874">
    <property type="entry name" value="ATPase domain of HSP90 chaperone/DNA topoisomerase II/histidine kinase"/>
    <property type="match status" value="1"/>
</dbReference>
<evidence type="ECO:0000259" key="8">
    <source>
        <dbReference type="PROSITE" id="PS50109"/>
    </source>
</evidence>
<dbReference type="PATRIC" id="fig|1227487.5.peg.1150"/>
<keyword evidence="6" id="KW-0902">Two-component regulatory system</keyword>
<sequence>MSVEQMIPERERGEPRRDGGGPAPEAPDSLAVLAVVPRDAHARPPGDGDGGTADALRTVGFAVTERAIGTEAGEDVFVCDGTGDGAFDCVVVAASQAPFDPLDALDRFSAVAPVVLVGGDAAAAAAAFEAGAAEFVSAVNATDPAVLGARVRNAAARSEVARLREERETLAADLSWERGLLNAIFETVPAHLYVKDREARHVRVSEAYVGDVDRFLGKTDYDVVPDETSRGTYEDDLRIMETGEPLFDQEEPIVPADTTFSMRPLLERHGAANDTVTGDWVLTSKMPWRDADGEVVGLVGFSIDISERKADRRRLERQNERLSEFADIVSHDLRSPLSVARGYLQLLGDAVGDETARSHLERVESAHARMDEIIEDVLTLARQGEVVDEPTPTRIADVAAAAWRSTVTDGATLDIETGDATVPADSERLRALFENLFRNSVEHGSTSSRTQSGDTVEHGATDGDALTVTVGRTHGGFYVADDGPGIPESEREAVFEAGHTSAAGGTGFGLAIVKRIAEAHGWSASVTEGESGGARFEFVAEHPSGVVDGSDGPGVDERENGDAESDRRRGR</sequence>
<evidence type="ECO:0000256" key="5">
    <source>
        <dbReference type="ARBA" id="ARBA00022777"/>
    </source>
</evidence>
<evidence type="ECO:0000256" key="7">
    <source>
        <dbReference type="SAM" id="MobiDB-lite"/>
    </source>
</evidence>
<dbReference type="SUPFAM" id="SSF47384">
    <property type="entry name" value="Homodimeric domain of signal transducing histidine kinase"/>
    <property type="match status" value="1"/>
</dbReference>
<dbReference type="InterPro" id="IPR004358">
    <property type="entry name" value="Sig_transdc_His_kin-like_C"/>
</dbReference>
<comment type="caution">
    <text evidence="10">The sequence shown here is derived from an EMBL/GenBank/DDBJ whole genome shotgun (WGS) entry which is preliminary data.</text>
</comment>
<dbReference type="InterPro" id="IPR036097">
    <property type="entry name" value="HisK_dim/P_sf"/>
</dbReference>
<dbReference type="Proteomes" id="UP000011513">
    <property type="component" value="Unassembled WGS sequence"/>
</dbReference>
<dbReference type="Gene3D" id="1.10.287.130">
    <property type="match status" value="1"/>
</dbReference>
<feature type="region of interest" description="Disordered" evidence="7">
    <location>
        <begin position="540"/>
        <end position="571"/>
    </location>
</feature>
<dbReference type="InterPro" id="IPR036890">
    <property type="entry name" value="HATPase_C_sf"/>
</dbReference>
<dbReference type="SUPFAM" id="SSF55785">
    <property type="entry name" value="PYP-like sensor domain (PAS domain)"/>
    <property type="match status" value="1"/>
</dbReference>
<feature type="compositionally biased region" description="Basic and acidic residues" evidence="7">
    <location>
        <begin position="7"/>
        <end position="19"/>
    </location>
</feature>
<dbReference type="SMART" id="SM00387">
    <property type="entry name" value="HATPase_c"/>
    <property type="match status" value="1"/>
</dbReference>
<accession>M0DHA8</accession>
<dbReference type="PROSITE" id="PS50109">
    <property type="entry name" value="HIS_KIN"/>
    <property type="match status" value="1"/>
</dbReference>
<dbReference type="Pfam" id="PF00512">
    <property type="entry name" value="HisKA"/>
    <property type="match status" value="1"/>
</dbReference>
<dbReference type="InterPro" id="IPR003594">
    <property type="entry name" value="HATPase_dom"/>
</dbReference>
<dbReference type="Pfam" id="PF02518">
    <property type="entry name" value="HATPase_c"/>
    <property type="match status" value="1"/>
</dbReference>
<dbReference type="Pfam" id="PF08448">
    <property type="entry name" value="PAS_4"/>
    <property type="match status" value="1"/>
</dbReference>
<organism evidence="10 11">
    <name type="scientific">Halogeometricum pallidum JCM 14848</name>
    <dbReference type="NCBI Taxonomy" id="1227487"/>
    <lineage>
        <taxon>Archaea</taxon>
        <taxon>Methanobacteriati</taxon>
        <taxon>Methanobacteriota</taxon>
        <taxon>Stenosarchaea group</taxon>
        <taxon>Halobacteria</taxon>
        <taxon>Halobacteriales</taxon>
        <taxon>Haloferacaceae</taxon>
        <taxon>Halogeometricum</taxon>
    </lineage>
</organism>
<gene>
    <name evidence="10" type="ORF">C474_05620</name>
</gene>
<evidence type="ECO:0000259" key="9">
    <source>
        <dbReference type="PROSITE" id="PS50113"/>
    </source>
</evidence>
<feature type="domain" description="Histidine kinase" evidence="8">
    <location>
        <begin position="328"/>
        <end position="544"/>
    </location>
</feature>
<evidence type="ECO:0000256" key="3">
    <source>
        <dbReference type="ARBA" id="ARBA00022553"/>
    </source>
</evidence>
<dbReference type="SMART" id="SM00388">
    <property type="entry name" value="HisKA"/>
    <property type="match status" value="1"/>
</dbReference>
<dbReference type="Gene3D" id="3.30.450.20">
    <property type="entry name" value="PAS domain"/>
    <property type="match status" value="1"/>
</dbReference>
<reference evidence="10 11" key="1">
    <citation type="journal article" date="2014" name="PLoS Genet.">
        <title>Phylogenetically driven sequencing of extremely halophilic archaea reveals strategies for static and dynamic osmo-response.</title>
        <authorList>
            <person name="Becker E.A."/>
            <person name="Seitzer P.M."/>
            <person name="Tritt A."/>
            <person name="Larsen D."/>
            <person name="Krusor M."/>
            <person name="Yao A.I."/>
            <person name="Wu D."/>
            <person name="Madern D."/>
            <person name="Eisen J.A."/>
            <person name="Darling A.E."/>
            <person name="Facciotti M.T."/>
        </authorList>
    </citation>
    <scope>NUCLEOTIDE SEQUENCE [LARGE SCALE GENOMIC DNA]</scope>
    <source>
        <strain evidence="10 11">JCM 14848</strain>
    </source>
</reference>
<dbReference type="InterPro" id="IPR035965">
    <property type="entry name" value="PAS-like_dom_sf"/>
</dbReference>
<dbReference type="InterPro" id="IPR050736">
    <property type="entry name" value="Sensor_HK_Regulatory"/>
</dbReference>
<dbReference type="AlphaFoldDB" id="M0DHA8"/>
<name>M0DHA8_HALPD</name>
<dbReference type="EMBL" id="AOIV01000008">
    <property type="protein sequence ID" value="ELZ33534.1"/>
    <property type="molecule type" value="Genomic_DNA"/>
</dbReference>
<feature type="region of interest" description="Disordered" evidence="7">
    <location>
        <begin position="442"/>
        <end position="462"/>
    </location>
</feature>
<protein>
    <recommendedName>
        <fullName evidence="2">histidine kinase</fullName>
        <ecNumber evidence="2">2.7.13.3</ecNumber>
    </recommendedName>
</protein>
<evidence type="ECO:0000256" key="4">
    <source>
        <dbReference type="ARBA" id="ARBA00022679"/>
    </source>
</evidence>
<feature type="compositionally biased region" description="Basic and acidic residues" evidence="7">
    <location>
        <begin position="555"/>
        <end position="571"/>
    </location>
</feature>
<evidence type="ECO:0000313" key="10">
    <source>
        <dbReference type="EMBL" id="ELZ33534.1"/>
    </source>
</evidence>
<dbReference type="RefSeq" id="WP_008384779.1">
    <property type="nucleotide sequence ID" value="NZ_AOIV01000008.1"/>
</dbReference>
<keyword evidence="4" id="KW-0808">Transferase</keyword>
<dbReference type="Gene3D" id="3.30.565.10">
    <property type="entry name" value="Histidine kinase-like ATPase, C-terminal domain"/>
    <property type="match status" value="1"/>
</dbReference>